<feature type="transmembrane region" description="Helical" evidence="1">
    <location>
        <begin position="96"/>
        <end position="121"/>
    </location>
</feature>
<dbReference type="CDD" id="cd16935">
    <property type="entry name" value="HATPase_AgrC-ComD-like"/>
    <property type="match status" value="1"/>
</dbReference>
<dbReference type="Pfam" id="PF14501">
    <property type="entry name" value="HATPase_c_5"/>
    <property type="match status" value="1"/>
</dbReference>
<feature type="transmembrane region" description="Helical" evidence="1">
    <location>
        <begin position="237"/>
        <end position="257"/>
    </location>
</feature>
<evidence type="ECO:0000313" key="4">
    <source>
        <dbReference type="Proteomes" id="UP000761380"/>
    </source>
</evidence>
<feature type="transmembrane region" description="Helical" evidence="1">
    <location>
        <begin position="6"/>
        <end position="23"/>
    </location>
</feature>
<feature type="transmembrane region" description="Helical" evidence="1">
    <location>
        <begin position="35"/>
        <end position="54"/>
    </location>
</feature>
<dbReference type="InterPro" id="IPR032834">
    <property type="entry name" value="NatK-like_C"/>
</dbReference>
<comment type="caution">
    <text evidence="3">The sequence shown here is derived from an EMBL/GenBank/DDBJ whole genome shotgun (WGS) entry which is preliminary data.</text>
</comment>
<organism evidence="3 4">
    <name type="scientific">Selenomonas ruminantium</name>
    <dbReference type="NCBI Taxonomy" id="971"/>
    <lineage>
        <taxon>Bacteria</taxon>
        <taxon>Bacillati</taxon>
        <taxon>Bacillota</taxon>
        <taxon>Negativicutes</taxon>
        <taxon>Selenomonadales</taxon>
        <taxon>Selenomonadaceae</taxon>
        <taxon>Selenomonas</taxon>
    </lineage>
</organism>
<name>A0A927ZXK3_SELRU</name>
<feature type="transmembrane region" description="Helical" evidence="1">
    <location>
        <begin position="66"/>
        <end position="84"/>
    </location>
</feature>
<feature type="transmembrane region" description="Helical" evidence="1">
    <location>
        <begin position="156"/>
        <end position="177"/>
    </location>
</feature>
<evidence type="ECO:0000256" key="1">
    <source>
        <dbReference type="SAM" id="Phobius"/>
    </source>
</evidence>
<dbReference type="PANTHER" id="PTHR40448">
    <property type="entry name" value="TWO-COMPONENT SENSOR HISTIDINE KINASE"/>
    <property type="match status" value="1"/>
</dbReference>
<evidence type="ECO:0000313" key="3">
    <source>
        <dbReference type="EMBL" id="MBE6092649.1"/>
    </source>
</evidence>
<dbReference type="PANTHER" id="PTHR40448:SF1">
    <property type="entry name" value="TWO-COMPONENT SENSOR HISTIDINE KINASE"/>
    <property type="match status" value="1"/>
</dbReference>
<dbReference type="Gene3D" id="3.30.565.10">
    <property type="entry name" value="Histidine kinase-like ATPase, C-terminal domain"/>
    <property type="match status" value="1"/>
</dbReference>
<protein>
    <submittedName>
        <fullName evidence="3">GHKL domain-containing protein</fullName>
    </submittedName>
</protein>
<accession>A0A927ZXK3</accession>
<keyword evidence="1" id="KW-1133">Transmembrane helix</keyword>
<dbReference type="EMBL" id="SVBY01000031">
    <property type="protein sequence ID" value="MBE6092649.1"/>
    <property type="molecule type" value="Genomic_DNA"/>
</dbReference>
<keyword evidence="1" id="KW-0812">Transmembrane</keyword>
<keyword evidence="1" id="KW-0472">Membrane</keyword>
<feature type="transmembrane region" description="Helical" evidence="1">
    <location>
        <begin position="197"/>
        <end position="217"/>
    </location>
</feature>
<dbReference type="AlphaFoldDB" id="A0A927ZXK3"/>
<dbReference type="Proteomes" id="UP000761380">
    <property type="component" value="Unassembled WGS sequence"/>
</dbReference>
<dbReference type="SUPFAM" id="SSF55874">
    <property type="entry name" value="ATPase domain of HSP90 chaperone/DNA topoisomerase II/histidine kinase"/>
    <property type="match status" value="1"/>
</dbReference>
<gene>
    <name evidence="3" type="ORF">E7201_05720</name>
</gene>
<evidence type="ECO:0000259" key="2">
    <source>
        <dbReference type="Pfam" id="PF14501"/>
    </source>
</evidence>
<reference evidence="3" key="1">
    <citation type="submission" date="2019-04" db="EMBL/GenBank/DDBJ databases">
        <title>Evolution of Biomass-Degrading Anaerobic Consortia Revealed by Metagenomics.</title>
        <authorList>
            <person name="Peng X."/>
        </authorList>
    </citation>
    <scope>NUCLEOTIDE SEQUENCE</scope>
    <source>
        <strain evidence="3">SIG240</strain>
    </source>
</reference>
<dbReference type="GO" id="GO:0042802">
    <property type="term" value="F:identical protein binding"/>
    <property type="evidence" value="ECO:0007669"/>
    <property type="project" value="TreeGrafter"/>
</dbReference>
<feature type="domain" description="Sensor histidine kinase NatK-like C-terminal" evidence="2">
    <location>
        <begin position="380"/>
        <end position="484"/>
    </location>
</feature>
<proteinExistence type="predicted"/>
<dbReference type="InterPro" id="IPR036890">
    <property type="entry name" value="HATPase_C_sf"/>
</dbReference>
<sequence length="489" mass="55916">MFEQYLLDVFVYGALGYLSFRYAEMILTGQFSRRGLVLTSWIILYTAGSLVGRFGLDYAPMGENSIYGGFLHILPGALLLLCLQKKYFSTNWPRQLFALASFIAGWAVLRFTVSPLSYVLFDYWNPFWSWLVDYSLAQGWITAERLLGVMGIINEAALMAVLAFCRLVQLGILTLYLWLIQKFFCGRDYELSWTESLFLLAPCVTVLAIDVTLRAMAYSVDNSALMLVYYRVPETLLLLPLVSLLLLGMMITAVRLFHGIVQFKESEAKRLLLENGINDIHRQVEEMQDIYGDMRGLRHDLRGHIESLTAYVHNHLQGEHTQIEDYLAQMTKTTQRLDFADKTGNPITDIILHQIRQQAKRQGIAFTADFHYPAQAPFDLYDISVILNNGLKNALEACGKMPPPAEIEVRSYSKGNLYFIEIVNDFAGDLIWNKENDIPCTTKEDKQRHGIGLMNIARCAEKYRGSMEVEVVPKENRQRFCLTVMLLLR</sequence>